<organism evidence="2 3">
    <name type="scientific">Aureliella helgolandensis</name>
    <dbReference type="NCBI Taxonomy" id="2527968"/>
    <lineage>
        <taxon>Bacteria</taxon>
        <taxon>Pseudomonadati</taxon>
        <taxon>Planctomycetota</taxon>
        <taxon>Planctomycetia</taxon>
        <taxon>Pirellulales</taxon>
        <taxon>Pirellulaceae</taxon>
        <taxon>Aureliella</taxon>
    </lineage>
</organism>
<dbReference type="EMBL" id="CP036298">
    <property type="protein sequence ID" value="QDV25852.1"/>
    <property type="molecule type" value="Genomic_DNA"/>
</dbReference>
<dbReference type="AlphaFoldDB" id="A0A518GB73"/>
<evidence type="ECO:0000313" key="2">
    <source>
        <dbReference type="EMBL" id="QDV25852.1"/>
    </source>
</evidence>
<keyword evidence="1" id="KW-0812">Transmembrane</keyword>
<dbReference type="KEGG" id="ahel:Q31a_41800"/>
<accession>A0A518GB73</accession>
<protein>
    <submittedName>
        <fullName evidence="2">Uncharacterized protein</fullName>
    </submittedName>
</protein>
<dbReference type="Proteomes" id="UP000318017">
    <property type="component" value="Chromosome"/>
</dbReference>
<keyword evidence="1" id="KW-0472">Membrane</keyword>
<keyword evidence="1" id="KW-1133">Transmembrane helix</keyword>
<reference evidence="2 3" key="1">
    <citation type="submission" date="2019-02" db="EMBL/GenBank/DDBJ databases">
        <title>Deep-cultivation of Planctomycetes and their phenomic and genomic characterization uncovers novel biology.</title>
        <authorList>
            <person name="Wiegand S."/>
            <person name="Jogler M."/>
            <person name="Boedeker C."/>
            <person name="Pinto D."/>
            <person name="Vollmers J."/>
            <person name="Rivas-Marin E."/>
            <person name="Kohn T."/>
            <person name="Peeters S.H."/>
            <person name="Heuer A."/>
            <person name="Rast P."/>
            <person name="Oberbeckmann S."/>
            <person name="Bunk B."/>
            <person name="Jeske O."/>
            <person name="Meyerdierks A."/>
            <person name="Storesund J.E."/>
            <person name="Kallscheuer N."/>
            <person name="Luecker S."/>
            <person name="Lage O.M."/>
            <person name="Pohl T."/>
            <person name="Merkel B.J."/>
            <person name="Hornburger P."/>
            <person name="Mueller R.-W."/>
            <person name="Bruemmer F."/>
            <person name="Labrenz M."/>
            <person name="Spormann A.M."/>
            <person name="Op den Camp H."/>
            <person name="Overmann J."/>
            <person name="Amann R."/>
            <person name="Jetten M.S.M."/>
            <person name="Mascher T."/>
            <person name="Medema M.H."/>
            <person name="Devos D.P."/>
            <person name="Kaster A.-K."/>
            <person name="Ovreas L."/>
            <person name="Rohde M."/>
            <person name="Galperin M.Y."/>
            <person name="Jogler C."/>
        </authorList>
    </citation>
    <scope>NUCLEOTIDE SEQUENCE [LARGE SCALE GENOMIC DNA]</scope>
    <source>
        <strain evidence="2 3">Q31a</strain>
    </source>
</reference>
<dbReference type="RefSeq" id="WP_145081490.1">
    <property type="nucleotide sequence ID" value="NZ_CP036298.1"/>
</dbReference>
<evidence type="ECO:0000313" key="3">
    <source>
        <dbReference type="Proteomes" id="UP000318017"/>
    </source>
</evidence>
<evidence type="ECO:0000256" key="1">
    <source>
        <dbReference type="SAM" id="Phobius"/>
    </source>
</evidence>
<feature type="transmembrane region" description="Helical" evidence="1">
    <location>
        <begin position="40"/>
        <end position="59"/>
    </location>
</feature>
<sequence>MNLGDIYFKTFLVLLAAPVITTLVLLGVVRQRLKLTWGNVCLVAFFIAPFAGILLNVAFHHRVFVAWHQAQNRFVPRSGCVTYSPDFARLYATYRMTLPQFNAWATTHPWGLTPGSSGLLTHDEEAMGFDSPIAAFETSMADNGKQLRVYFKSGVMYLSYNSM</sequence>
<dbReference type="OrthoDB" id="276676at2"/>
<feature type="transmembrane region" description="Helical" evidence="1">
    <location>
        <begin position="6"/>
        <end position="28"/>
    </location>
</feature>
<keyword evidence="3" id="KW-1185">Reference proteome</keyword>
<name>A0A518GB73_9BACT</name>
<gene>
    <name evidence="2" type="ORF">Q31a_41800</name>
</gene>
<proteinExistence type="predicted"/>